<dbReference type="KEGG" id="aeh:Mlg_1131"/>
<dbReference type="eggNOG" id="ENOG5032TZ8">
    <property type="taxonomic scope" value="Bacteria"/>
</dbReference>
<name>Q0A9K6_ALKEH</name>
<reference evidence="2" key="1">
    <citation type="submission" date="2006-08" db="EMBL/GenBank/DDBJ databases">
        <title>Complete sequence of Alkalilimnicola ehrilichei MLHE-1.</title>
        <authorList>
            <person name="Copeland A."/>
            <person name="Lucas S."/>
            <person name="Lapidus A."/>
            <person name="Barry K."/>
            <person name="Detter J.C."/>
            <person name="Glavina del Rio T."/>
            <person name="Hammon N."/>
            <person name="Israni S."/>
            <person name="Dalin E."/>
            <person name="Tice H."/>
            <person name="Pitluck S."/>
            <person name="Sims D."/>
            <person name="Brettin T."/>
            <person name="Bruce D."/>
            <person name="Han C."/>
            <person name="Tapia R."/>
            <person name="Gilna P."/>
            <person name="Schmutz J."/>
            <person name="Larimer F."/>
            <person name="Land M."/>
            <person name="Hauser L."/>
            <person name="Kyrpides N."/>
            <person name="Mikhailova N."/>
            <person name="Oremland R.S."/>
            <person name="Hoeft S.E."/>
            <person name="Switzer-Blum J."/>
            <person name="Kulp T."/>
            <person name="King G."/>
            <person name="Tabita R."/>
            <person name="Witte B."/>
            <person name="Santini J.M."/>
            <person name="Basu P."/>
            <person name="Hollibaugh J.T."/>
            <person name="Xie G."/>
            <person name="Stolz J.F."/>
            <person name="Richardson P."/>
        </authorList>
    </citation>
    <scope>NUCLEOTIDE SEQUENCE [LARGE SCALE GENOMIC DNA]</scope>
    <source>
        <strain evidence="2">ATCC BAA-1101 / DSM 17681 / MLHE-1</strain>
    </source>
</reference>
<dbReference type="Proteomes" id="UP000001962">
    <property type="component" value="Chromosome"/>
</dbReference>
<dbReference type="Pfam" id="PF15931">
    <property type="entry name" value="DUF4747"/>
    <property type="match status" value="1"/>
</dbReference>
<evidence type="ECO:0000313" key="2">
    <source>
        <dbReference type="Proteomes" id="UP000001962"/>
    </source>
</evidence>
<evidence type="ECO:0000313" key="1">
    <source>
        <dbReference type="EMBL" id="ABI56481.1"/>
    </source>
</evidence>
<evidence type="ECO:0008006" key="3">
    <source>
        <dbReference type="Google" id="ProtNLM"/>
    </source>
</evidence>
<dbReference type="InterPro" id="IPR031832">
    <property type="entry name" value="DUF4747"/>
</dbReference>
<accession>Q0A9K6</accession>
<dbReference type="EMBL" id="CP000453">
    <property type="protein sequence ID" value="ABI56481.1"/>
    <property type="molecule type" value="Genomic_DNA"/>
</dbReference>
<proteinExistence type="predicted"/>
<dbReference type="HOGENOM" id="CLU_933642_0_0_6"/>
<keyword evidence="2" id="KW-1185">Reference proteome</keyword>
<gene>
    <name evidence="1" type="ordered locus">Mlg_1131</name>
</gene>
<protein>
    <recommendedName>
        <fullName evidence="3">DUF4747 domain-containing protein</fullName>
    </recommendedName>
</protein>
<dbReference type="RefSeq" id="WP_011628876.1">
    <property type="nucleotide sequence ID" value="NC_008340.1"/>
</dbReference>
<sequence length="297" mass="33441">MARKGTYYLGRVVKTGALETADIKAALRAPESITRYGSAWTFLDVRELSDGRSSYFFGRLGKYDPDGEVSVVDPEQHKETTQRQPNITRASSPFLYVPEHSGLSFLHVSNQIEHTTFMNRWAEVINASHNQLLARCDVDPIADLRSFARKLNGLDGIYRVSATVSPPNPLFGPLWEDLKNYLKSRNTDRMKVEEDSSQREPLDTDLPEHVQGIVQQSADKPYAPGSLPIGDAAILMAADGYGKGYVRGKQGDDVVIIRTSETVRNFSFARDPEPEELYRKTAAILERIKEERHMEHD</sequence>
<organism evidence="1 2">
    <name type="scientific">Alkalilimnicola ehrlichii (strain ATCC BAA-1101 / DSM 17681 / MLHE-1)</name>
    <dbReference type="NCBI Taxonomy" id="187272"/>
    <lineage>
        <taxon>Bacteria</taxon>
        <taxon>Pseudomonadati</taxon>
        <taxon>Pseudomonadota</taxon>
        <taxon>Gammaproteobacteria</taxon>
        <taxon>Chromatiales</taxon>
        <taxon>Ectothiorhodospiraceae</taxon>
        <taxon>Alkalilimnicola</taxon>
    </lineage>
</organism>
<dbReference type="AlphaFoldDB" id="Q0A9K6"/>